<dbReference type="AlphaFoldDB" id="A0A9J6C387"/>
<proteinExistence type="predicted"/>
<dbReference type="EMBL" id="JADBJN010000002">
    <property type="protein sequence ID" value="KAG5676357.1"/>
    <property type="molecule type" value="Genomic_DNA"/>
</dbReference>
<organism evidence="1 2">
    <name type="scientific">Polypedilum vanderplanki</name>
    <name type="common">Sleeping chironomid midge</name>
    <dbReference type="NCBI Taxonomy" id="319348"/>
    <lineage>
        <taxon>Eukaryota</taxon>
        <taxon>Metazoa</taxon>
        <taxon>Ecdysozoa</taxon>
        <taxon>Arthropoda</taxon>
        <taxon>Hexapoda</taxon>
        <taxon>Insecta</taxon>
        <taxon>Pterygota</taxon>
        <taxon>Neoptera</taxon>
        <taxon>Endopterygota</taxon>
        <taxon>Diptera</taxon>
        <taxon>Nematocera</taxon>
        <taxon>Chironomoidea</taxon>
        <taxon>Chironomidae</taxon>
        <taxon>Chironominae</taxon>
        <taxon>Polypedilum</taxon>
        <taxon>Polypedilum</taxon>
    </lineage>
</organism>
<evidence type="ECO:0000313" key="2">
    <source>
        <dbReference type="Proteomes" id="UP001107558"/>
    </source>
</evidence>
<accession>A0A9J6C387</accession>
<comment type="caution">
    <text evidence="1">The sequence shown here is derived from an EMBL/GenBank/DDBJ whole genome shotgun (WGS) entry which is preliminary data.</text>
</comment>
<name>A0A9J6C387_POLVA</name>
<reference evidence="1" key="1">
    <citation type="submission" date="2021-03" db="EMBL/GenBank/DDBJ databases">
        <title>Chromosome level genome of the anhydrobiotic midge Polypedilum vanderplanki.</title>
        <authorList>
            <person name="Yoshida Y."/>
            <person name="Kikawada T."/>
            <person name="Gusev O."/>
        </authorList>
    </citation>
    <scope>NUCLEOTIDE SEQUENCE</scope>
    <source>
        <strain evidence="1">NIAS01</strain>
        <tissue evidence="1">Whole body or cell culture</tissue>
    </source>
</reference>
<dbReference type="Proteomes" id="UP001107558">
    <property type="component" value="Chromosome 2"/>
</dbReference>
<keyword evidence="2" id="KW-1185">Reference proteome</keyword>
<gene>
    <name evidence="1" type="ORF">PVAND_006199</name>
</gene>
<protein>
    <submittedName>
        <fullName evidence="1">Uncharacterized protein</fullName>
    </submittedName>
</protein>
<sequence length="105" mass="12267">MECLRREFIELTLHNFVTPYSRQKVIQINHISINYNLLAIALLTFLTYDQGSSILFTLKKAFAIEINRKTTIIIYHQSEFQIREKYFFAVGSVNKQDLCVGFANT</sequence>
<evidence type="ECO:0000313" key="1">
    <source>
        <dbReference type="EMBL" id="KAG5676357.1"/>
    </source>
</evidence>